<evidence type="ECO:0000313" key="5">
    <source>
        <dbReference type="EMBL" id="QED29807.1"/>
    </source>
</evidence>
<gene>
    <name evidence="5" type="ORF">FRD01_21745</name>
</gene>
<keyword evidence="6" id="KW-1185">Reference proteome</keyword>
<evidence type="ECO:0000256" key="2">
    <source>
        <dbReference type="RuleBase" id="RU000507"/>
    </source>
</evidence>
<evidence type="ECO:0000313" key="6">
    <source>
        <dbReference type="Proteomes" id="UP000321595"/>
    </source>
</evidence>
<dbReference type="InterPro" id="IPR001763">
    <property type="entry name" value="Rhodanese-like_dom"/>
</dbReference>
<evidence type="ECO:0000259" key="4">
    <source>
        <dbReference type="PROSITE" id="PS50206"/>
    </source>
</evidence>
<dbReference type="Gene3D" id="3.40.250.10">
    <property type="entry name" value="Rhodanese-like domain"/>
    <property type="match status" value="2"/>
</dbReference>
<accession>A0A5B8XX92</accession>
<dbReference type="PANTHER" id="PTHR43855:SF1">
    <property type="entry name" value="THIOSULFATE SULFURTRANSFERASE"/>
    <property type="match status" value="1"/>
</dbReference>
<dbReference type="RefSeq" id="WP_146963040.1">
    <property type="nucleotide sequence ID" value="NZ_CP042467.1"/>
</dbReference>
<dbReference type="OrthoDB" id="9781034at2"/>
<dbReference type="SMART" id="SM00450">
    <property type="entry name" value="RHOD"/>
    <property type="match status" value="2"/>
</dbReference>
<dbReference type="PANTHER" id="PTHR43855">
    <property type="entry name" value="THIOSULFATE SULFURTRANSFERASE"/>
    <property type="match status" value="1"/>
</dbReference>
<dbReference type="PROSITE" id="PS51257">
    <property type="entry name" value="PROKAR_LIPOPROTEIN"/>
    <property type="match status" value="1"/>
</dbReference>
<dbReference type="PROSITE" id="PS00683">
    <property type="entry name" value="RHODANESE_2"/>
    <property type="match status" value="1"/>
</dbReference>
<feature type="chain" id="PRO_5022690453" description="Sulfurtransferase" evidence="3">
    <location>
        <begin position="22"/>
        <end position="325"/>
    </location>
</feature>
<dbReference type="SUPFAM" id="SSF52821">
    <property type="entry name" value="Rhodanese/Cell cycle control phosphatase"/>
    <property type="match status" value="2"/>
</dbReference>
<organism evidence="5 6">
    <name type="scientific">Microvenator marinus</name>
    <dbReference type="NCBI Taxonomy" id="2600177"/>
    <lineage>
        <taxon>Bacteria</taxon>
        <taxon>Deltaproteobacteria</taxon>
        <taxon>Bradymonadales</taxon>
        <taxon>Microvenatoraceae</taxon>
        <taxon>Microvenator</taxon>
    </lineage>
</organism>
<feature type="domain" description="Rhodanese" evidence="4">
    <location>
        <begin position="200"/>
        <end position="314"/>
    </location>
</feature>
<proteinExistence type="predicted"/>
<dbReference type="InterPro" id="IPR036873">
    <property type="entry name" value="Rhodanese-like_dom_sf"/>
</dbReference>
<feature type="signal peptide" evidence="3">
    <location>
        <begin position="1"/>
        <end position="21"/>
    </location>
</feature>
<keyword evidence="2 5" id="KW-0808">Transferase</keyword>
<keyword evidence="1" id="KW-0677">Repeat</keyword>
<keyword evidence="3" id="KW-0732">Signal</keyword>
<dbReference type="GO" id="GO:0004792">
    <property type="term" value="F:thiosulfate-cyanide sulfurtransferase activity"/>
    <property type="evidence" value="ECO:0007669"/>
    <property type="project" value="InterPro"/>
</dbReference>
<dbReference type="PROSITE" id="PS50206">
    <property type="entry name" value="RHODANESE_3"/>
    <property type="match status" value="2"/>
</dbReference>
<dbReference type="Proteomes" id="UP000321595">
    <property type="component" value="Chromosome"/>
</dbReference>
<name>A0A5B8XX92_9DELT</name>
<dbReference type="AlphaFoldDB" id="A0A5B8XX92"/>
<reference evidence="5 6" key="1">
    <citation type="submission" date="2019-08" db="EMBL/GenBank/DDBJ databases">
        <authorList>
            <person name="Liang Q."/>
        </authorList>
    </citation>
    <scope>NUCLEOTIDE SEQUENCE [LARGE SCALE GENOMIC DNA]</scope>
    <source>
        <strain evidence="5 6">V1718</strain>
    </source>
</reference>
<feature type="domain" description="Rhodanese" evidence="4">
    <location>
        <begin position="62"/>
        <end position="164"/>
    </location>
</feature>
<dbReference type="KEGG" id="bbae:FRD01_21745"/>
<dbReference type="Pfam" id="PF00581">
    <property type="entry name" value="Rhodanese"/>
    <property type="match status" value="2"/>
</dbReference>
<sequence>MLFRNFRRNAIGALLSLSLLATVGCGDTVTEQRCTSESQELCEARPLNSTVFITPQQALEYRDAGALVLDARSLEKYEAGHIPGAVHTLGGKEFQDELGLVIPDLVALTETARNLGINNDQKIVVYGDNISSNTGRLFWTLEYLGHGDVYFVIEGYETILAETGEEPATEATVPEKGDFVVALRDSVWASAEEVKEAAEGTKPAILIDTRREGEWYGDEDRGDPRQGAIPNASWYYWENVYDETTGKLRPKDELRAEFESLGLFEEDTLIIPYCQTGVRSTIVYAVFRWLGHNNVKNYDGSWAEWSRDNDLPIVDHEPEASEPTE</sequence>
<evidence type="ECO:0000256" key="3">
    <source>
        <dbReference type="SAM" id="SignalP"/>
    </source>
</evidence>
<evidence type="ECO:0000256" key="1">
    <source>
        <dbReference type="ARBA" id="ARBA00022737"/>
    </source>
</evidence>
<protein>
    <recommendedName>
        <fullName evidence="2">Sulfurtransferase</fullName>
    </recommendedName>
</protein>
<dbReference type="CDD" id="cd01449">
    <property type="entry name" value="TST_Repeat_2"/>
    <property type="match status" value="1"/>
</dbReference>
<dbReference type="EMBL" id="CP042467">
    <property type="protein sequence ID" value="QED29807.1"/>
    <property type="molecule type" value="Genomic_DNA"/>
</dbReference>
<dbReference type="InterPro" id="IPR001307">
    <property type="entry name" value="Thiosulphate_STrfase_CS"/>
</dbReference>
<dbReference type="InterPro" id="IPR051126">
    <property type="entry name" value="Thiosulfate_sulfurtransferase"/>
</dbReference>